<dbReference type="EMBL" id="GBRH01162518">
    <property type="protein sequence ID" value="JAE35378.1"/>
    <property type="molecule type" value="Transcribed_RNA"/>
</dbReference>
<sequence length="72" mass="8349">MGTGNNYIQYFDATRLLMFYFHQHHCYDSLNHYTMLMPSPALISSIMVIKMHVVDSVYSVNSGSSQHWLSQC</sequence>
<accession>A0A0A9HR24</accession>
<name>A0A0A9HR24_ARUDO</name>
<reference evidence="1" key="1">
    <citation type="submission" date="2014-09" db="EMBL/GenBank/DDBJ databases">
        <authorList>
            <person name="Magalhaes I.L.F."/>
            <person name="Oliveira U."/>
            <person name="Santos F.R."/>
            <person name="Vidigal T.H.D.A."/>
            <person name="Brescovit A.D."/>
            <person name="Santos A.J."/>
        </authorList>
    </citation>
    <scope>NUCLEOTIDE SEQUENCE</scope>
    <source>
        <tissue evidence="1">Shoot tissue taken approximately 20 cm above the soil surface</tissue>
    </source>
</reference>
<organism evidence="1">
    <name type="scientific">Arundo donax</name>
    <name type="common">Giant reed</name>
    <name type="synonym">Donax arundinaceus</name>
    <dbReference type="NCBI Taxonomy" id="35708"/>
    <lineage>
        <taxon>Eukaryota</taxon>
        <taxon>Viridiplantae</taxon>
        <taxon>Streptophyta</taxon>
        <taxon>Embryophyta</taxon>
        <taxon>Tracheophyta</taxon>
        <taxon>Spermatophyta</taxon>
        <taxon>Magnoliopsida</taxon>
        <taxon>Liliopsida</taxon>
        <taxon>Poales</taxon>
        <taxon>Poaceae</taxon>
        <taxon>PACMAD clade</taxon>
        <taxon>Arundinoideae</taxon>
        <taxon>Arundineae</taxon>
        <taxon>Arundo</taxon>
    </lineage>
</organism>
<dbReference type="AlphaFoldDB" id="A0A0A9HR24"/>
<reference evidence="1" key="2">
    <citation type="journal article" date="2015" name="Data Brief">
        <title>Shoot transcriptome of the giant reed, Arundo donax.</title>
        <authorList>
            <person name="Barrero R.A."/>
            <person name="Guerrero F.D."/>
            <person name="Moolhuijzen P."/>
            <person name="Goolsby J.A."/>
            <person name="Tidwell J."/>
            <person name="Bellgard S.E."/>
            <person name="Bellgard M.I."/>
        </authorList>
    </citation>
    <scope>NUCLEOTIDE SEQUENCE</scope>
    <source>
        <tissue evidence="1">Shoot tissue taken approximately 20 cm above the soil surface</tissue>
    </source>
</reference>
<protein>
    <submittedName>
        <fullName evidence="1">Uncharacterized protein</fullName>
    </submittedName>
</protein>
<proteinExistence type="predicted"/>
<evidence type="ECO:0000313" key="1">
    <source>
        <dbReference type="EMBL" id="JAE35378.1"/>
    </source>
</evidence>